<keyword evidence="4" id="KW-1185">Reference proteome</keyword>
<comment type="caution">
    <text evidence="2">The sequence shown here is derived from an EMBL/GenBank/DDBJ whole genome shotgun (WGS) entry which is preliminary data.</text>
</comment>
<evidence type="ECO:0000313" key="4">
    <source>
        <dbReference type="Proteomes" id="UP000886595"/>
    </source>
</evidence>
<dbReference type="Proteomes" id="UP000886595">
    <property type="component" value="Unassembled WGS sequence"/>
</dbReference>
<accession>A0A8X7TYH9</accession>
<sequence>MSLLYLLLIQTQVQKALALLLHVLFGRVTVLVVPIYNQQQRSNVAGPPPPNRQNGNNAPGNFA</sequence>
<evidence type="ECO:0000313" key="3">
    <source>
        <dbReference type="EMBL" id="KAG2256605.1"/>
    </source>
</evidence>
<organism evidence="2 4">
    <name type="scientific">Brassica carinata</name>
    <name type="common">Ethiopian mustard</name>
    <name type="synonym">Abyssinian cabbage</name>
    <dbReference type="NCBI Taxonomy" id="52824"/>
    <lineage>
        <taxon>Eukaryota</taxon>
        <taxon>Viridiplantae</taxon>
        <taxon>Streptophyta</taxon>
        <taxon>Embryophyta</taxon>
        <taxon>Tracheophyta</taxon>
        <taxon>Spermatophyta</taxon>
        <taxon>Magnoliopsida</taxon>
        <taxon>eudicotyledons</taxon>
        <taxon>Gunneridae</taxon>
        <taxon>Pentapetalae</taxon>
        <taxon>rosids</taxon>
        <taxon>malvids</taxon>
        <taxon>Brassicales</taxon>
        <taxon>Brassicaceae</taxon>
        <taxon>Brassiceae</taxon>
        <taxon>Brassica</taxon>
    </lineage>
</organism>
<evidence type="ECO:0000313" key="2">
    <source>
        <dbReference type="EMBL" id="KAG2256596.1"/>
    </source>
</evidence>
<feature type="region of interest" description="Disordered" evidence="1">
    <location>
        <begin position="40"/>
        <end position="63"/>
    </location>
</feature>
<reference evidence="2 4" key="1">
    <citation type="submission" date="2020-02" db="EMBL/GenBank/DDBJ databases">
        <authorList>
            <person name="Ma Q."/>
            <person name="Huang Y."/>
            <person name="Song X."/>
            <person name="Pei D."/>
        </authorList>
    </citation>
    <scope>NUCLEOTIDE SEQUENCE [LARGE SCALE GENOMIC DNA]</scope>
    <source>
        <strain evidence="2">Sxm20200214</strain>
        <tissue evidence="2">Leaf</tissue>
    </source>
</reference>
<feature type="compositionally biased region" description="Low complexity" evidence="1">
    <location>
        <begin position="52"/>
        <end position="63"/>
    </location>
</feature>
<dbReference type="EMBL" id="JAAMPC010000015">
    <property type="protein sequence ID" value="KAG2256605.1"/>
    <property type="molecule type" value="Genomic_DNA"/>
</dbReference>
<protein>
    <submittedName>
        <fullName evidence="2">Uncharacterized protein</fullName>
    </submittedName>
</protein>
<dbReference type="AlphaFoldDB" id="A0A8X7TYH9"/>
<gene>
    <name evidence="2" type="ORF">Bca52824_075890</name>
    <name evidence="3" type="ORF">Bca52824_075899</name>
</gene>
<evidence type="ECO:0000256" key="1">
    <source>
        <dbReference type="SAM" id="MobiDB-lite"/>
    </source>
</evidence>
<proteinExistence type="predicted"/>
<name>A0A8X7TYH9_BRACI</name>
<dbReference type="EMBL" id="JAAMPC010000015">
    <property type="protein sequence ID" value="KAG2256596.1"/>
    <property type="molecule type" value="Genomic_DNA"/>
</dbReference>